<dbReference type="Gene3D" id="1.25.40.10">
    <property type="entry name" value="Tetratricopeptide repeat domain"/>
    <property type="match status" value="1"/>
</dbReference>
<dbReference type="InterPro" id="IPR011990">
    <property type="entry name" value="TPR-like_helical_dom_sf"/>
</dbReference>
<keyword evidence="2" id="KW-1185">Reference proteome</keyword>
<dbReference type="RefSeq" id="WP_211799509.1">
    <property type="nucleotide sequence ID" value="NZ_JAGSCS010000001.1"/>
</dbReference>
<name>A0A941CLS7_9CLOT</name>
<evidence type="ECO:0008006" key="3">
    <source>
        <dbReference type="Google" id="ProtNLM"/>
    </source>
</evidence>
<dbReference type="AlphaFoldDB" id="A0A941CLS7"/>
<reference evidence="1" key="1">
    <citation type="submission" date="2021-04" db="EMBL/GenBank/DDBJ databases">
        <title>Proteiniclasticum sedimins sp. nov., an obligate anaerobic bacterium isolated from anaerobic sludge.</title>
        <authorList>
            <person name="Liu J."/>
        </authorList>
    </citation>
    <scope>NUCLEOTIDE SEQUENCE</scope>
    <source>
        <strain evidence="1">BAD-10</strain>
    </source>
</reference>
<sequence length="129" mass="14887">MNNSESLKKSYEMKVRIAINALKSGDFDMAMISTLQAVLDNQDLPEYHNLLGLIAEHHKDYPLACRHYRASYALDPSYKPALHNLERLTNQKFGSTSDHVDFGDVIEVEEPHSSIFLYELLNHRKAKRR</sequence>
<dbReference type="EMBL" id="JAGSCS010000001">
    <property type="protein sequence ID" value="MBR0575000.1"/>
    <property type="molecule type" value="Genomic_DNA"/>
</dbReference>
<gene>
    <name evidence="1" type="ORF">KCG48_01470</name>
</gene>
<evidence type="ECO:0000313" key="2">
    <source>
        <dbReference type="Proteomes" id="UP000675379"/>
    </source>
</evidence>
<dbReference type="SUPFAM" id="SSF48452">
    <property type="entry name" value="TPR-like"/>
    <property type="match status" value="1"/>
</dbReference>
<comment type="caution">
    <text evidence="1">The sequence shown here is derived from an EMBL/GenBank/DDBJ whole genome shotgun (WGS) entry which is preliminary data.</text>
</comment>
<organism evidence="1 2">
    <name type="scientific">Proteiniclasticum sediminis</name>
    <dbReference type="NCBI Taxonomy" id="2804028"/>
    <lineage>
        <taxon>Bacteria</taxon>
        <taxon>Bacillati</taxon>
        <taxon>Bacillota</taxon>
        <taxon>Clostridia</taxon>
        <taxon>Eubacteriales</taxon>
        <taxon>Clostridiaceae</taxon>
        <taxon>Proteiniclasticum</taxon>
    </lineage>
</organism>
<proteinExistence type="predicted"/>
<protein>
    <recommendedName>
        <fullName evidence="3">Tetratricopeptide repeat protein</fullName>
    </recommendedName>
</protein>
<accession>A0A941CLS7</accession>
<evidence type="ECO:0000313" key="1">
    <source>
        <dbReference type="EMBL" id="MBR0575000.1"/>
    </source>
</evidence>
<dbReference type="Proteomes" id="UP000675379">
    <property type="component" value="Unassembled WGS sequence"/>
</dbReference>